<evidence type="ECO:0000256" key="1">
    <source>
        <dbReference type="ARBA" id="ARBA00006499"/>
    </source>
</evidence>
<dbReference type="EC" id="3.1.1.1" evidence="4"/>
<dbReference type="AlphaFoldDB" id="A0A1G5SJJ9"/>
<feature type="domain" description="Phospholipase/carboxylesterase/thioesterase" evidence="3">
    <location>
        <begin position="19"/>
        <end position="223"/>
    </location>
</feature>
<dbReference type="InterPro" id="IPR029058">
    <property type="entry name" value="AB_hydrolase_fold"/>
</dbReference>
<proteinExistence type="inferred from homology"/>
<evidence type="ECO:0000313" key="4">
    <source>
        <dbReference type="EMBL" id="SCZ87060.1"/>
    </source>
</evidence>
<dbReference type="InterPro" id="IPR003140">
    <property type="entry name" value="PLipase/COase/thioEstase"/>
</dbReference>
<keyword evidence="2 4" id="KW-0378">Hydrolase</keyword>
<dbReference type="OrthoDB" id="9801763at2"/>
<dbReference type="SUPFAM" id="SSF53474">
    <property type="entry name" value="alpha/beta-Hydrolases"/>
    <property type="match status" value="1"/>
</dbReference>
<dbReference type="GO" id="GO:0106435">
    <property type="term" value="F:carboxylesterase activity"/>
    <property type="evidence" value="ECO:0007669"/>
    <property type="project" value="UniProtKB-EC"/>
</dbReference>
<keyword evidence="5" id="KW-1185">Reference proteome</keyword>
<dbReference type="PANTHER" id="PTHR10655">
    <property type="entry name" value="LYSOPHOSPHOLIPASE-RELATED"/>
    <property type="match status" value="1"/>
</dbReference>
<dbReference type="Proteomes" id="UP000198729">
    <property type="component" value="Unassembled WGS sequence"/>
</dbReference>
<gene>
    <name evidence="4" type="primary">estA</name>
    <name evidence="4" type="ORF">NSMM_90027</name>
</gene>
<dbReference type="Pfam" id="PF02230">
    <property type="entry name" value="Abhydrolase_2"/>
    <property type="match status" value="1"/>
</dbReference>
<dbReference type="PANTHER" id="PTHR10655:SF17">
    <property type="entry name" value="LYSOPHOSPHOLIPASE-LIKE PROTEIN 1"/>
    <property type="match status" value="1"/>
</dbReference>
<dbReference type="RefSeq" id="WP_090288442.1">
    <property type="nucleotide sequence ID" value="NZ_FMWO01000102.1"/>
</dbReference>
<dbReference type="InterPro" id="IPR050565">
    <property type="entry name" value="LYPA1-2/EST-like"/>
</dbReference>
<dbReference type="STRING" id="51642.NSMM_90027"/>
<organism evidence="4 5">
    <name type="scientific">Nitrosomonas mobilis</name>
    <dbReference type="NCBI Taxonomy" id="51642"/>
    <lineage>
        <taxon>Bacteria</taxon>
        <taxon>Pseudomonadati</taxon>
        <taxon>Pseudomonadota</taxon>
        <taxon>Betaproteobacteria</taxon>
        <taxon>Nitrosomonadales</taxon>
        <taxon>Nitrosomonadaceae</taxon>
        <taxon>Nitrosomonas</taxon>
    </lineage>
</organism>
<sequence>MAPYSNTLTAIEITTGINPTHSVIWMHGLGADGHDFVPIAQMLDLPTGIPLRFVFPHAPLRAVSINGGLRMRAWYDIKYTNLDKGEDESGLRASEQAIATLIEQENQRGIASKKIVLAGFSQGGAMVLQTSLRYPEKLAGMIVLSAYLPLANTALQEAHFANRETPIFMAHGELDPIVPIDLAIASRQHLRAGHYAVEWHQYPMAHSVCDQELTDISKWLAKILQ</sequence>
<evidence type="ECO:0000259" key="3">
    <source>
        <dbReference type="Pfam" id="PF02230"/>
    </source>
</evidence>
<accession>A0A1G5SJJ9</accession>
<dbReference type="Gene3D" id="3.40.50.1820">
    <property type="entry name" value="alpha/beta hydrolase"/>
    <property type="match status" value="1"/>
</dbReference>
<name>A0A1G5SJJ9_9PROT</name>
<dbReference type="EMBL" id="FMWO01000102">
    <property type="protein sequence ID" value="SCZ87060.1"/>
    <property type="molecule type" value="Genomic_DNA"/>
</dbReference>
<evidence type="ECO:0000256" key="2">
    <source>
        <dbReference type="ARBA" id="ARBA00022801"/>
    </source>
</evidence>
<comment type="similarity">
    <text evidence="1">Belongs to the AB hydrolase superfamily. AB hydrolase 2 family.</text>
</comment>
<reference evidence="4 5" key="1">
    <citation type="submission" date="2016-10" db="EMBL/GenBank/DDBJ databases">
        <authorList>
            <person name="de Groot N.N."/>
        </authorList>
    </citation>
    <scope>NUCLEOTIDE SEQUENCE [LARGE SCALE GENOMIC DNA]</scope>
    <source>
        <strain evidence="4">1</strain>
    </source>
</reference>
<evidence type="ECO:0000313" key="5">
    <source>
        <dbReference type="Proteomes" id="UP000198729"/>
    </source>
</evidence>
<protein>
    <submittedName>
        <fullName evidence="4">Carboxylesterase 1</fullName>
        <ecNumber evidence="4">3.1.1.1</ecNumber>
    </submittedName>
</protein>